<dbReference type="BioCyc" id="PCHR:PC24G02890-MONOMER"/>
<keyword evidence="1" id="KW-0472">Membrane</keyword>
<keyword evidence="1" id="KW-1133">Transmembrane helix</keyword>
<dbReference type="Proteomes" id="UP000000724">
    <property type="component" value="Contig Pc00c24"/>
</dbReference>
<keyword evidence="3" id="KW-1185">Reference proteome</keyword>
<evidence type="ECO:0000313" key="2">
    <source>
        <dbReference type="EMBL" id="CAP87197.1"/>
    </source>
</evidence>
<dbReference type="AlphaFoldDB" id="B6HX58"/>
<sequence>MPAIEFLQSNGSPVARGGIAKRDNWAAEEPGVILVFCIVFLVGCGILVLIIQKTVKQRLEERAQWEVSEVRNEKSY</sequence>
<dbReference type="OMA" id="WEITEIK"/>
<accession>B6HX58</accession>
<reference evidence="2 3" key="1">
    <citation type="journal article" date="2008" name="Nat. Biotechnol.">
        <title>Genome sequencing and analysis of the filamentous fungus Penicillium chrysogenum.</title>
        <authorList>
            <person name="van den Berg M.A."/>
            <person name="Albang R."/>
            <person name="Albermann K."/>
            <person name="Badger J.H."/>
            <person name="Daran J.-M."/>
            <person name="Driessen A.J.M."/>
            <person name="Garcia-Estrada C."/>
            <person name="Fedorova N.D."/>
            <person name="Harris D.M."/>
            <person name="Heijne W.H.M."/>
            <person name="Joardar V.S."/>
            <person name="Kiel J.A.K.W."/>
            <person name="Kovalchuk A."/>
            <person name="Martin J.F."/>
            <person name="Nierman W.C."/>
            <person name="Nijland J.G."/>
            <person name="Pronk J.T."/>
            <person name="Roubos J.A."/>
            <person name="van der Klei I.J."/>
            <person name="van Peij N.N.M.E."/>
            <person name="Veenhuis M."/>
            <person name="von Doehren H."/>
            <person name="Wagner C."/>
            <person name="Wortman J.R."/>
            <person name="Bovenberg R.A.L."/>
        </authorList>
    </citation>
    <scope>NUCLEOTIDE SEQUENCE [LARGE SCALE GENOMIC DNA]</scope>
    <source>
        <strain evidence="3">ATCC 28089 / DSM 1075 / NRRL 1951 / Wisconsin 54-1255</strain>
    </source>
</reference>
<protein>
    <submittedName>
        <fullName evidence="2">Pc24g02890 protein</fullName>
    </submittedName>
</protein>
<evidence type="ECO:0000313" key="3">
    <source>
        <dbReference type="Proteomes" id="UP000000724"/>
    </source>
</evidence>
<feature type="transmembrane region" description="Helical" evidence="1">
    <location>
        <begin position="31"/>
        <end position="51"/>
    </location>
</feature>
<keyword evidence="1" id="KW-0812">Transmembrane</keyword>
<organism evidence="2 3">
    <name type="scientific">Penicillium rubens (strain ATCC 28089 / DSM 1075 / NRRL 1951 / Wisconsin 54-1255)</name>
    <name type="common">Penicillium chrysogenum</name>
    <dbReference type="NCBI Taxonomy" id="500485"/>
    <lineage>
        <taxon>Eukaryota</taxon>
        <taxon>Fungi</taxon>
        <taxon>Dikarya</taxon>
        <taxon>Ascomycota</taxon>
        <taxon>Pezizomycotina</taxon>
        <taxon>Eurotiomycetes</taxon>
        <taxon>Eurotiomycetidae</taxon>
        <taxon>Eurotiales</taxon>
        <taxon>Aspergillaceae</taxon>
        <taxon>Penicillium</taxon>
        <taxon>Penicillium chrysogenum species complex</taxon>
    </lineage>
</organism>
<gene>
    <name evidence="2" type="ORF">Pc24g02890</name>
    <name evidence="2" type="ORF">PCH_Pc24g02890</name>
</gene>
<proteinExistence type="predicted"/>
<dbReference type="OrthoDB" id="5402816at2759"/>
<name>B6HX58_PENRW</name>
<dbReference type="HOGENOM" id="CLU_199238_0_0_1"/>
<dbReference type="EMBL" id="AM920439">
    <property type="protein sequence ID" value="CAP87197.1"/>
    <property type="molecule type" value="Genomic_DNA"/>
</dbReference>
<evidence type="ECO:0000256" key="1">
    <source>
        <dbReference type="SAM" id="Phobius"/>
    </source>
</evidence>
<dbReference type="VEuPathDB" id="FungiDB:PCH_Pc24g02890"/>